<feature type="domain" description="Cupin type-2" evidence="2">
    <location>
        <begin position="40"/>
        <end position="113"/>
    </location>
</feature>
<keyword evidence="4" id="KW-1185">Reference proteome</keyword>
<dbReference type="CDD" id="cd02208">
    <property type="entry name" value="cupin_RmlC-like"/>
    <property type="match status" value="1"/>
</dbReference>
<proteinExistence type="predicted"/>
<protein>
    <submittedName>
        <fullName evidence="3">Cupin domain-containing protein</fullName>
    </submittedName>
</protein>
<gene>
    <name evidence="3" type="ORF">FJ657_07010</name>
</gene>
<dbReference type="PANTHER" id="PTHR35848">
    <property type="entry name" value="OXALATE-BINDING PROTEIN"/>
    <property type="match status" value="1"/>
</dbReference>
<dbReference type="Proteomes" id="UP000316252">
    <property type="component" value="Unassembled WGS sequence"/>
</dbReference>
<dbReference type="OrthoDB" id="9791637at2"/>
<name>A0A506Y0U4_9MICO</name>
<dbReference type="InterPro" id="IPR011051">
    <property type="entry name" value="RmlC_Cupin_sf"/>
</dbReference>
<organism evidence="3 4">
    <name type="scientific">Schumannella soli</name>
    <dbReference type="NCBI Taxonomy" id="2590779"/>
    <lineage>
        <taxon>Bacteria</taxon>
        <taxon>Bacillati</taxon>
        <taxon>Actinomycetota</taxon>
        <taxon>Actinomycetes</taxon>
        <taxon>Micrococcales</taxon>
        <taxon>Microbacteriaceae</taxon>
        <taxon>Schumannella</taxon>
    </lineage>
</organism>
<dbReference type="InterPro" id="IPR013096">
    <property type="entry name" value="Cupin_2"/>
</dbReference>
<dbReference type="Pfam" id="PF07883">
    <property type="entry name" value="Cupin_2"/>
    <property type="match status" value="1"/>
</dbReference>
<dbReference type="AlphaFoldDB" id="A0A506Y0U4"/>
<reference evidence="3 4" key="1">
    <citation type="submission" date="2019-06" db="EMBL/GenBank/DDBJ databases">
        <authorList>
            <person name="Li F."/>
        </authorList>
    </citation>
    <scope>NUCLEOTIDE SEQUENCE [LARGE SCALE GENOMIC DNA]</scope>
    <source>
        <strain evidence="3 4">10F1D-1</strain>
    </source>
</reference>
<evidence type="ECO:0000313" key="4">
    <source>
        <dbReference type="Proteomes" id="UP000316252"/>
    </source>
</evidence>
<dbReference type="InterPro" id="IPR014710">
    <property type="entry name" value="RmlC-like_jellyroll"/>
</dbReference>
<sequence length="136" mass="14637">MSIQRRGELQTAYPLHDGGVPVGVDWYFPDTNRLGPSVQLWRFEPGASEGEHRHDESTDRDLDELYLVVSGRLEVDIDGVGHDLAAGDAAYVPAGVPHSAHNPGEATAEVVLLFGEPGTVPQHNQAGFRARLASGD</sequence>
<dbReference type="InterPro" id="IPR051610">
    <property type="entry name" value="GPI/OXD"/>
</dbReference>
<dbReference type="PANTHER" id="PTHR35848:SF6">
    <property type="entry name" value="CUPIN TYPE-2 DOMAIN-CONTAINING PROTEIN"/>
    <property type="match status" value="1"/>
</dbReference>
<comment type="caution">
    <text evidence="3">The sequence shown here is derived from an EMBL/GenBank/DDBJ whole genome shotgun (WGS) entry which is preliminary data.</text>
</comment>
<dbReference type="RefSeq" id="WP_141162985.1">
    <property type="nucleotide sequence ID" value="NZ_VHQG01000002.1"/>
</dbReference>
<dbReference type="SUPFAM" id="SSF51182">
    <property type="entry name" value="RmlC-like cupins"/>
    <property type="match status" value="1"/>
</dbReference>
<evidence type="ECO:0000313" key="3">
    <source>
        <dbReference type="EMBL" id="TPW75625.1"/>
    </source>
</evidence>
<evidence type="ECO:0000259" key="2">
    <source>
        <dbReference type="Pfam" id="PF07883"/>
    </source>
</evidence>
<accession>A0A506Y0U4</accession>
<dbReference type="EMBL" id="VHQG01000002">
    <property type="protein sequence ID" value="TPW75625.1"/>
    <property type="molecule type" value="Genomic_DNA"/>
</dbReference>
<evidence type="ECO:0000256" key="1">
    <source>
        <dbReference type="ARBA" id="ARBA00022723"/>
    </source>
</evidence>
<keyword evidence="1" id="KW-0479">Metal-binding</keyword>
<dbReference type="Gene3D" id="2.60.120.10">
    <property type="entry name" value="Jelly Rolls"/>
    <property type="match status" value="1"/>
</dbReference>
<dbReference type="GO" id="GO:0046872">
    <property type="term" value="F:metal ion binding"/>
    <property type="evidence" value="ECO:0007669"/>
    <property type="project" value="UniProtKB-KW"/>
</dbReference>